<accession>A0A1G1XDF9</accession>
<dbReference type="AlphaFoldDB" id="A0A1G1XDF9"/>
<reference evidence="1 2" key="1">
    <citation type="journal article" date="2016" name="Nat. Commun.">
        <title>Thousands of microbial genomes shed light on interconnected biogeochemical processes in an aquifer system.</title>
        <authorList>
            <person name="Anantharaman K."/>
            <person name="Brown C.T."/>
            <person name="Hug L.A."/>
            <person name="Sharon I."/>
            <person name="Castelle C.J."/>
            <person name="Probst A.J."/>
            <person name="Thomas B.C."/>
            <person name="Singh A."/>
            <person name="Wilkins M.J."/>
            <person name="Karaoz U."/>
            <person name="Brodie E.L."/>
            <person name="Williams K.H."/>
            <person name="Hubbard S.S."/>
            <person name="Banfield J.F."/>
        </authorList>
    </citation>
    <scope>NUCLEOTIDE SEQUENCE [LARGE SCALE GENOMIC DNA]</scope>
</reference>
<name>A0A1G1XDF9_9BACT</name>
<dbReference type="EMBL" id="MHHS01000012">
    <property type="protein sequence ID" value="OGY37317.1"/>
    <property type="molecule type" value="Genomic_DNA"/>
</dbReference>
<protein>
    <submittedName>
        <fullName evidence="1">Uncharacterized protein</fullName>
    </submittedName>
</protein>
<evidence type="ECO:0000313" key="2">
    <source>
        <dbReference type="Proteomes" id="UP000177941"/>
    </source>
</evidence>
<organism evidence="1 2">
    <name type="scientific">Candidatus Andersenbacteria bacterium RIFCSPHIGHO2_12_FULL_45_11b</name>
    <dbReference type="NCBI Taxonomy" id="1797282"/>
    <lineage>
        <taxon>Bacteria</taxon>
        <taxon>Candidatus Anderseniibacteriota</taxon>
    </lineage>
</organism>
<comment type="caution">
    <text evidence="1">The sequence shown here is derived from an EMBL/GenBank/DDBJ whole genome shotgun (WGS) entry which is preliminary data.</text>
</comment>
<evidence type="ECO:0000313" key="1">
    <source>
        <dbReference type="EMBL" id="OGY37317.1"/>
    </source>
</evidence>
<proteinExistence type="predicted"/>
<gene>
    <name evidence="1" type="ORF">A3E36_02490</name>
</gene>
<dbReference type="Proteomes" id="UP000177941">
    <property type="component" value="Unassembled WGS sequence"/>
</dbReference>
<sequence length="59" mass="6598">MSARPILGLKKVPRVWLFANEKGTRAGFKPYGHTDRGGLVEQSTMYKLTNIGEVLTIHI</sequence>